<dbReference type="Gene3D" id="3.40.390.10">
    <property type="entry name" value="Collagenase (Catalytic Domain)"/>
    <property type="match status" value="1"/>
</dbReference>
<evidence type="ECO:0000313" key="3">
    <source>
        <dbReference type="Proteomes" id="UP000246005"/>
    </source>
</evidence>
<evidence type="ECO:0000256" key="1">
    <source>
        <dbReference type="SAM" id="SignalP"/>
    </source>
</evidence>
<proteinExistence type="predicted"/>
<name>A0A316I0M0_9PSEU</name>
<keyword evidence="1" id="KW-0732">Signal</keyword>
<dbReference type="AlphaFoldDB" id="A0A316I0M0"/>
<evidence type="ECO:0008006" key="4">
    <source>
        <dbReference type="Google" id="ProtNLM"/>
    </source>
</evidence>
<accession>A0A316I0M0</accession>
<comment type="caution">
    <text evidence="2">The sequence shown here is derived from an EMBL/GenBank/DDBJ whole genome shotgun (WGS) entry which is preliminary data.</text>
</comment>
<feature type="signal peptide" evidence="1">
    <location>
        <begin position="1"/>
        <end position="26"/>
    </location>
</feature>
<protein>
    <recommendedName>
        <fullName evidence="4">Matrixin</fullName>
    </recommendedName>
</protein>
<evidence type="ECO:0000313" key="2">
    <source>
        <dbReference type="EMBL" id="PWK86926.1"/>
    </source>
</evidence>
<gene>
    <name evidence="2" type="ORF">C8D88_10487</name>
</gene>
<dbReference type="GO" id="GO:0008237">
    <property type="term" value="F:metallopeptidase activity"/>
    <property type="evidence" value="ECO:0007669"/>
    <property type="project" value="InterPro"/>
</dbReference>
<feature type="chain" id="PRO_5016340137" description="Matrixin" evidence="1">
    <location>
        <begin position="27"/>
        <end position="183"/>
    </location>
</feature>
<dbReference type="SUPFAM" id="SSF55486">
    <property type="entry name" value="Metalloproteases ('zincins'), catalytic domain"/>
    <property type="match status" value="1"/>
</dbReference>
<dbReference type="InterPro" id="IPR024079">
    <property type="entry name" value="MetalloPept_cat_dom_sf"/>
</dbReference>
<organism evidence="2 3">
    <name type="scientific">Lentzea atacamensis</name>
    <dbReference type="NCBI Taxonomy" id="531938"/>
    <lineage>
        <taxon>Bacteria</taxon>
        <taxon>Bacillati</taxon>
        <taxon>Actinomycetota</taxon>
        <taxon>Actinomycetes</taxon>
        <taxon>Pseudonocardiales</taxon>
        <taxon>Pseudonocardiaceae</taxon>
        <taxon>Lentzea</taxon>
    </lineage>
</organism>
<dbReference type="Proteomes" id="UP000246005">
    <property type="component" value="Unassembled WGS sequence"/>
</dbReference>
<dbReference type="RefSeq" id="WP_146231539.1">
    <property type="nucleotide sequence ID" value="NZ_QGHB01000004.1"/>
</dbReference>
<reference evidence="2 3" key="1">
    <citation type="submission" date="2018-05" db="EMBL/GenBank/DDBJ databases">
        <title>Genomic Encyclopedia of Type Strains, Phase IV (KMG-IV): sequencing the most valuable type-strain genomes for metagenomic binning, comparative biology and taxonomic classification.</title>
        <authorList>
            <person name="Goeker M."/>
        </authorList>
    </citation>
    <scope>NUCLEOTIDE SEQUENCE [LARGE SCALE GENOMIC DNA]</scope>
    <source>
        <strain evidence="2 3">DSM 45480</strain>
    </source>
</reference>
<dbReference type="EMBL" id="QGHB01000004">
    <property type="protein sequence ID" value="PWK86926.1"/>
    <property type="molecule type" value="Genomic_DNA"/>
</dbReference>
<sequence length="183" mass="20091">MRRLRRLWLLPVGAALSLVTAGVSQANPFPNNYDSAVADSSLHTFCTTSGFTTDRTVATYAMSVLDLTTDMTDSDLGGCSSFSTDVWWWQQDLPGTLRGERSCFSHSSPGVCDSSDVKLDYGQLDIGDNDWEDRRKTSVHELGHSVGLGHDTISAMISGEVPSTALQWRRYSAHDIAHLNAQY</sequence>